<protein>
    <submittedName>
        <fullName evidence="1">Uncharacterized protein</fullName>
    </submittedName>
</protein>
<organism evidence="1 2">
    <name type="scientific">Roseivirga seohaensis subsp. aquiponti</name>
    <dbReference type="NCBI Taxonomy" id="1566026"/>
    <lineage>
        <taxon>Bacteria</taxon>
        <taxon>Pseudomonadati</taxon>
        <taxon>Bacteroidota</taxon>
        <taxon>Cytophagia</taxon>
        <taxon>Cytophagales</taxon>
        <taxon>Roseivirgaceae</taxon>
        <taxon>Roseivirga</taxon>
    </lineage>
</organism>
<dbReference type="RefSeq" id="WP_053224643.1">
    <property type="nucleotide sequence ID" value="NZ_JSVA01000018.1"/>
</dbReference>
<dbReference type="AlphaFoldDB" id="A0A0L8AH60"/>
<evidence type="ECO:0000313" key="1">
    <source>
        <dbReference type="EMBL" id="KOF01739.1"/>
    </source>
</evidence>
<dbReference type="EMBL" id="JSVA01000018">
    <property type="protein sequence ID" value="KOF01739.1"/>
    <property type="molecule type" value="Genomic_DNA"/>
</dbReference>
<sequence length="121" mass="13659">MGQHNRLYFQSDLLGVNGINRAGESNMSEKRSQTTDGREGYRLIFDLPPRMNVVSNSNEQSKKSTVNANTEEGFYLKQMKRSSEEHNVIRTKLKGDGSLSVNRNPLNGFLREVLACVKPKV</sequence>
<name>A0A0L8AH60_9BACT</name>
<evidence type="ECO:0000313" key="2">
    <source>
        <dbReference type="Proteomes" id="UP000036908"/>
    </source>
</evidence>
<reference evidence="2" key="1">
    <citation type="submission" date="2014-11" db="EMBL/GenBank/DDBJ databases">
        <title>Genome sequencing of Roseivirga sp. D-25.</title>
        <authorList>
            <person name="Selvaratnam C."/>
            <person name="Thevarajoo S."/>
            <person name="Goh K.M."/>
            <person name="Eee R."/>
            <person name="Chan K.-G."/>
            <person name="Chong C.S."/>
        </authorList>
    </citation>
    <scope>NUCLEOTIDE SEQUENCE [LARGE SCALE GENOMIC DNA]</scope>
    <source>
        <strain evidence="2">D-25</strain>
    </source>
</reference>
<gene>
    <name evidence="1" type="ORF">OB69_15430</name>
</gene>
<proteinExistence type="predicted"/>
<dbReference type="OrthoDB" id="9905962at2"/>
<dbReference type="Proteomes" id="UP000036908">
    <property type="component" value="Unassembled WGS sequence"/>
</dbReference>
<comment type="caution">
    <text evidence="1">The sequence shown here is derived from an EMBL/GenBank/DDBJ whole genome shotgun (WGS) entry which is preliminary data.</text>
</comment>
<keyword evidence="2" id="KW-1185">Reference proteome</keyword>
<accession>A0A0L8AH60</accession>